<dbReference type="EMBL" id="JROU02000929">
    <property type="protein sequence ID" value="OEH77932.1"/>
    <property type="molecule type" value="Genomic_DNA"/>
</dbReference>
<feature type="compositionally biased region" description="Low complexity" evidence="1">
    <location>
        <begin position="162"/>
        <end position="177"/>
    </location>
</feature>
<feature type="region of interest" description="Disordered" evidence="1">
    <location>
        <begin position="83"/>
        <end position="103"/>
    </location>
</feature>
<evidence type="ECO:0000256" key="1">
    <source>
        <dbReference type="SAM" id="MobiDB-lite"/>
    </source>
</evidence>
<evidence type="ECO:0000313" key="2">
    <source>
        <dbReference type="EMBL" id="OEH77932.1"/>
    </source>
</evidence>
<dbReference type="VEuPathDB" id="ToxoDB:cyc_01082"/>
<dbReference type="Proteomes" id="UP000095192">
    <property type="component" value="Unassembled WGS sequence"/>
</dbReference>
<evidence type="ECO:0000313" key="3">
    <source>
        <dbReference type="Proteomes" id="UP000095192"/>
    </source>
</evidence>
<organism evidence="2 3">
    <name type="scientific">Cyclospora cayetanensis</name>
    <dbReference type="NCBI Taxonomy" id="88456"/>
    <lineage>
        <taxon>Eukaryota</taxon>
        <taxon>Sar</taxon>
        <taxon>Alveolata</taxon>
        <taxon>Apicomplexa</taxon>
        <taxon>Conoidasida</taxon>
        <taxon>Coccidia</taxon>
        <taxon>Eucoccidiorida</taxon>
        <taxon>Eimeriorina</taxon>
        <taxon>Eimeriidae</taxon>
        <taxon>Cyclospora</taxon>
    </lineage>
</organism>
<comment type="caution">
    <text evidence="2">The sequence shown here is derived from an EMBL/GenBank/DDBJ whole genome shotgun (WGS) entry which is preliminary data.</text>
</comment>
<proteinExistence type="predicted"/>
<reference evidence="2 3" key="1">
    <citation type="journal article" date="2016" name="BMC Genomics">
        <title>Comparative genomics reveals Cyclospora cayetanensis possesses coccidia-like metabolism and invasion components but unique surface antigens.</title>
        <authorList>
            <person name="Liu S."/>
            <person name="Wang L."/>
            <person name="Zheng H."/>
            <person name="Xu Z."/>
            <person name="Roellig D.M."/>
            <person name="Li N."/>
            <person name="Frace M.A."/>
            <person name="Tang K."/>
            <person name="Arrowood M.J."/>
            <person name="Moss D.M."/>
            <person name="Zhang L."/>
            <person name="Feng Y."/>
            <person name="Xiao L."/>
        </authorList>
    </citation>
    <scope>NUCLEOTIDE SEQUENCE [LARGE SCALE GENOMIC DNA]</scope>
    <source>
        <strain evidence="2 3">CHN_HEN01</strain>
    </source>
</reference>
<sequence length="177" mass="19402">MHCFHSPQAHRSLAMVSCAYGLQKSLSFDSDLLGVSSWEEASLGTPQDALVETSCIFSWNREIDQLDFYVLSVEKEARRIRQQVANRERESHSPESPLTPAEHQRGLYVEAPVDAAARLAVSPIERQKKRKLAALTNGGAKQRAHRSHCMTCNAPPSPNLVSTAASSPAASPYALSM</sequence>
<name>A0A1D3D3A6_9EIME</name>
<feature type="region of interest" description="Disordered" evidence="1">
    <location>
        <begin position="158"/>
        <end position="177"/>
    </location>
</feature>
<gene>
    <name evidence="2" type="ORF">cyc_01082</name>
</gene>
<accession>A0A1D3D3A6</accession>
<protein>
    <submittedName>
        <fullName evidence="2">Uncharacterized protein</fullName>
    </submittedName>
</protein>
<keyword evidence="3" id="KW-1185">Reference proteome</keyword>
<dbReference type="InParanoid" id="A0A1D3D3A6"/>
<dbReference type="AlphaFoldDB" id="A0A1D3D3A6"/>